<keyword evidence="12" id="KW-1133">Transmembrane helix</keyword>
<protein>
    <recommendedName>
        <fullName evidence="2">thioredoxin-dependent peroxiredoxin</fullName>
        <ecNumber evidence="2">1.11.1.24</ecNumber>
    </recommendedName>
    <alternativeName>
        <fullName evidence="8">Thioredoxin peroxidase</fullName>
    </alternativeName>
    <alternativeName>
        <fullName evidence="10">Thioredoxin-dependent peroxiredoxin Bcp</fullName>
    </alternativeName>
</protein>
<evidence type="ECO:0000313" key="15">
    <source>
        <dbReference type="Proteomes" id="UP000315700"/>
    </source>
</evidence>
<evidence type="ECO:0000259" key="13">
    <source>
        <dbReference type="PROSITE" id="PS51352"/>
    </source>
</evidence>
<comment type="catalytic activity">
    <reaction evidence="11">
        <text>a hydroperoxide + [thioredoxin]-dithiol = an alcohol + [thioredoxin]-disulfide + H2O</text>
        <dbReference type="Rhea" id="RHEA:62620"/>
        <dbReference type="Rhea" id="RHEA-COMP:10698"/>
        <dbReference type="Rhea" id="RHEA-COMP:10700"/>
        <dbReference type="ChEBI" id="CHEBI:15377"/>
        <dbReference type="ChEBI" id="CHEBI:29950"/>
        <dbReference type="ChEBI" id="CHEBI:30879"/>
        <dbReference type="ChEBI" id="CHEBI:35924"/>
        <dbReference type="ChEBI" id="CHEBI:50058"/>
        <dbReference type="EC" id="1.11.1.24"/>
    </reaction>
</comment>
<dbReference type="InterPro" id="IPR000866">
    <property type="entry name" value="AhpC/TSA"/>
</dbReference>
<dbReference type="PANTHER" id="PTHR42801:SF7">
    <property type="entry name" value="SLL1159 PROTEIN"/>
    <property type="match status" value="1"/>
</dbReference>
<dbReference type="Pfam" id="PF00578">
    <property type="entry name" value="AhpC-TSA"/>
    <property type="match status" value="1"/>
</dbReference>
<evidence type="ECO:0000256" key="9">
    <source>
        <dbReference type="ARBA" id="ARBA00038489"/>
    </source>
</evidence>
<evidence type="ECO:0000256" key="3">
    <source>
        <dbReference type="ARBA" id="ARBA00022559"/>
    </source>
</evidence>
<evidence type="ECO:0000256" key="8">
    <source>
        <dbReference type="ARBA" id="ARBA00032824"/>
    </source>
</evidence>
<evidence type="ECO:0000256" key="5">
    <source>
        <dbReference type="ARBA" id="ARBA00023002"/>
    </source>
</evidence>
<dbReference type="AlphaFoldDB" id="A0A517SCD0"/>
<dbReference type="GO" id="GO:0045454">
    <property type="term" value="P:cell redox homeostasis"/>
    <property type="evidence" value="ECO:0007669"/>
    <property type="project" value="TreeGrafter"/>
</dbReference>
<keyword evidence="12" id="KW-0472">Membrane</keyword>
<dbReference type="Proteomes" id="UP000315700">
    <property type="component" value="Chromosome"/>
</dbReference>
<keyword evidence="12" id="KW-0812">Transmembrane</keyword>
<comment type="similarity">
    <text evidence="9">Belongs to the peroxiredoxin family. BCP/PrxQ subfamily.</text>
</comment>
<feature type="domain" description="Thioredoxin" evidence="13">
    <location>
        <begin position="106"/>
        <end position="252"/>
    </location>
</feature>
<name>A0A517SCD0_9PLAN</name>
<evidence type="ECO:0000256" key="10">
    <source>
        <dbReference type="ARBA" id="ARBA00042639"/>
    </source>
</evidence>
<dbReference type="SUPFAM" id="SSF52833">
    <property type="entry name" value="Thioredoxin-like"/>
    <property type="match status" value="1"/>
</dbReference>
<organism evidence="14 15">
    <name type="scientific">Caulifigura coniformis</name>
    <dbReference type="NCBI Taxonomy" id="2527983"/>
    <lineage>
        <taxon>Bacteria</taxon>
        <taxon>Pseudomonadati</taxon>
        <taxon>Planctomycetota</taxon>
        <taxon>Planctomycetia</taxon>
        <taxon>Planctomycetales</taxon>
        <taxon>Planctomycetaceae</taxon>
        <taxon>Caulifigura</taxon>
    </lineage>
</organism>
<keyword evidence="7" id="KW-0676">Redox-active center</keyword>
<dbReference type="GO" id="GO:0008379">
    <property type="term" value="F:thioredoxin peroxidase activity"/>
    <property type="evidence" value="ECO:0007669"/>
    <property type="project" value="TreeGrafter"/>
</dbReference>
<dbReference type="InParanoid" id="A0A517SCD0"/>
<dbReference type="InterPro" id="IPR036249">
    <property type="entry name" value="Thioredoxin-like_sf"/>
</dbReference>
<comment type="function">
    <text evidence="1">Thiol-specific peroxidase that catalyzes the reduction of hydrogen peroxide and organic hydroperoxides to water and alcohols, respectively. Plays a role in cell protection against oxidative stress by detoxifying peroxides and as sensor of hydrogen peroxide-mediated signaling events.</text>
</comment>
<keyword evidence="3 14" id="KW-0575">Peroxidase</keyword>
<evidence type="ECO:0000256" key="2">
    <source>
        <dbReference type="ARBA" id="ARBA00013017"/>
    </source>
</evidence>
<keyword evidence="5 14" id="KW-0560">Oxidoreductase</keyword>
<evidence type="ECO:0000256" key="4">
    <source>
        <dbReference type="ARBA" id="ARBA00022862"/>
    </source>
</evidence>
<keyword evidence="15" id="KW-1185">Reference proteome</keyword>
<dbReference type="PROSITE" id="PS51352">
    <property type="entry name" value="THIOREDOXIN_2"/>
    <property type="match status" value="1"/>
</dbReference>
<evidence type="ECO:0000256" key="12">
    <source>
        <dbReference type="SAM" id="Phobius"/>
    </source>
</evidence>
<dbReference type="GO" id="GO:0005737">
    <property type="term" value="C:cytoplasm"/>
    <property type="evidence" value="ECO:0007669"/>
    <property type="project" value="TreeGrafter"/>
</dbReference>
<proteinExistence type="inferred from homology"/>
<evidence type="ECO:0000256" key="6">
    <source>
        <dbReference type="ARBA" id="ARBA00023157"/>
    </source>
</evidence>
<evidence type="ECO:0000256" key="11">
    <source>
        <dbReference type="ARBA" id="ARBA00049091"/>
    </source>
</evidence>
<gene>
    <name evidence="14" type="primary">bcp_1</name>
    <name evidence="14" type="ORF">Pan44_18110</name>
</gene>
<dbReference type="Gene3D" id="3.40.30.10">
    <property type="entry name" value="Glutaredoxin"/>
    <property type="match status" value="1"/>
</dbReference>
<dbReference type="InterPro" id="IPR050924">
    <property type="entry name" value="Peroxiredoxin_BCP/PrxQ"/>
</dbReference>
<dbReference type="KEGG" id="ccos:Pan44_18110"/>
<dbReference type="EC" id="1.11.1.24" evidence="2"/>
<evidence type="ECO:0000256" key="1">
    <source>
        <dbReference type="ARBA" id="ARBA00003330"/>
    </source>
</evidence>
<dbReference type="OrthoDB" id="211029at2"/>
<reference evidence="14 15" key="1">
    <citation type="submission" date="2019-02" db="EMBL/GenBank/DDBJ databases">
        <title>Deep-cultivation of Planctomycetes and their phenomic and genomic characterization uncovers novel biology.</title>
        <authorList>
            <person name="Wiegand S."/>
            <person name="Jogler M."/>
            <person name="Boedeker C."/>
            <person name="Pinto D."/>
            <person name="Vollmers J."/>
            <person name="Rivas-Marin E."/>
            <person name="Kohn T."/>
            <person name="Peeters S.H."/>
            <person name="Heuer A."/>
            <person name="Rast P."/>
            <person name="Oberbeckmann S."/>
            <person name="Bunk B."/>
            <person name="Jeske O."/>
            <person name="Meyerdierks A."/>
            <person name="Storesund J.E."/>
            <person name="Kallscheuer N."/>
            <person name="Luecker S."/>
            <person name="Lage O.M."/>
            <person name="Pohl T."/>
            <person name="Merkel B.J."/>
            <person name="Hornburger P."/>
            <person name="Mueller R.-W."/>
            <person name="Bruemmer F."/>
            <person name="Labrenz M."/>
            <person name="Spormann A.M."/>
            <person name="Op den Camp H."/>
            <person name="Overmann J."/>
            <person name="Amann R."/>
            <person name="Jetten M.S.M."/>
            <person name="Mascher T."/>
            <person name="Medema M.H."/>
            <person name="Devos D.P."/>
            <person name="Kaster A.-K."/>
            <person name="Ovreas L."/>
            <person name="Rohde M."/>
            <person name="Galperin M.Y."/>
            <person name="Jogler C."/>
        </authorList>
    </citation>
    <scope>NUCLEOTIDE SEQUENCE [LARGE SCALE GENOMIC DNA]</scope>
    <source>
        <strain evidence="14 15">Pan44</strain>
    </source>
</reference>
<keyword evidence="6" id="KW-1015">Disulfide bond</keyword>
<accession>A0A517SCD0</accession>
<dbReference type="EMBL" id="CP036271">
    <property type="protein sequence ID" value="QDT53787.1"/>
    <property type="molecule type" value="Genomic_DNA"/>
</dbReference>
<feature type="transmembrane region" description="Helical" evidence="12">
    <location>
        <begin position="17"/>
        <end position="38"/>
    </location>
</feature>
<sequence>MVFQEGSGVRRNLGTRLFLGLLAAVAILYASLVSYHILGPELRATDADLLAQCRLLCQKYGLVPTGNIAADAEAYLAATQTKPLSAGLSEILNDASFQPVPSQQHPLIGKPAPAFALKDSKDVERSFSEWSSRGPVIVVVYYGYGCNHCVAQLFAIDKDLELFHELGAEVVAMSSDSTEHTRDRFKEYGEFHFPVLSDPENKTAASFGVFDGKELDHGTFVVKDGRVVWANTGNEPFLDNKTLLHVLKSSEGKSSGVL</sequence>
<evidence type="ECO:0000313" key="14">
    <source>
        <dbReference type="EMBL" id="QDT53787.1"/>
    </source>
</evidence>
<evidence type="ECO:0000256" key="7">
    <source>
        <dbReference type="ARBA" id="ARBA00023284"/>
    </source>
</evidence>
<dbReference type="InterPro" id="IPR013766">
    <property type="entry name" value="Thioredoxin_domain"/>
</dbReference>
<keyword evidence="4" id="KW-0049">Antioxidant</keyword>
<dbReference type="PANTHER" id="PTHR42801">
    <property type="entry name" value="THIOREDOXIN-DEPENDENT PEROXIDE REDUCTASE"/>
    <property type="match status" value="1"/>
</dbReference>
<dbReference type="GO" id="GO:0034599">
    <property type="term" value="P:cellular response to oxidative stress"/>
    <property type="evidence" value="ECO:0007669"/>
    <property type="project" value="TreeGrafter"/>
</dbReference>